<dbReference type="InterPro" id="IPR052177">
    <property type="entry name" value="Divisome_Glycosyl_Hydrolase"/>
</dbReference>
<feature type="chain" id="PRO_5047408556" evidence="2">
    <location>
        <begin position="21"/>
        <end position="487"/>
    </location>
</feature>
<dbReference type="Gene3D" id="3.20.20.80">
    <property type="entry name" value="Glycosidases"/>
    <property type="match status" value="1"/>
</dbReference>
<feature type="domain" description="Glycosyl hydrolase-like 10" evidence="3">
    <location>
        <begin position="30"/>
        <end position="340"/>
    </location>
</feature>
<dbReference type="PANTHER" id="PTHR43405:SF1">
    <property type="entry name" value="GLYCOSYL HYDROLASE DIGH"/>
    <property type="match status" value="1"/>
</dbReference>
<dbReference type="SUPFAM" id="SSF51445">
    <property type="entry name" value="(Trans)glycosidases"/>
    <property type="match status" value="1"/>
</dbReference>
<accession>A0ABS5BL31</accession>
<dbReference type="Proteomes" id="UP000676565">
    <property type="component" value="Unassembled WGS sequence"/>
</dbReference>
<keyword evidence="1 2" id="KW-0732">Signal</keyword>
<keyword evidence="5" id="KW-1185">Reference proteome</keyword>
<organism evidence="4 5">
    <name type="scientific">Gemmata palustris</name>
    <dbReference type="NCBI Taxonomy" id="2822762"/>
    <lineage>
        <taxon>Bacteria</taxon>
        <taxon>Pseudomonadati</taxon>
        <taxon>Planctomycetota</taxon>
        <taxon>Planctomycetia</taxon>
        <taxon>Gemmatales</taxon>
        <taxon>Gemmataceae</taxon>
        <taxon>Gemmata</taxon>
    </lineage>
</organism>
<evidence type="ECO:0000313" key="5">
    <source>
        <dbReference type="Proteomes" id="UP000676565"/>
    </source>
</evidence>
<reference evidence="4 5" key="1">
    <citation type="submission" date="2021-04" db="EMBL/GenBank/DDBJ databases">
        <authorList>
            <person name="Ivanova A."/>
        </authorList>
    </citation>
    <scope>NUCLEOTIDE SEQUENCE [LARGE SCALE GENOMIC DNA]</scope>
    <source>
        <strain evidence="4 5">G18</strain>
    </source>
</reference>
<evidence type="ECO:0000259" key="3">
    <source>
        <dbReference type="Pfam" id="PF02638"/>
    </source>
</evidence>
<sequence length="487" mass="54549">MCRFLVGLIALGLGAPISGAVDGPPPLKREFRGVWVATVSNIDWPSKPGLPAEKQKAELLAILDKAVELKLNAVIFQVRPMADSLYESKLEPWSEYLTGSLGKSPGYDPLAFVVEEAHKRGLELHAWFNPYRARHPSAKSPAPADHITKTRPDLAKPYGTHFWMNPTNTEVQDRSVAVVLDVVKRYDIDGIHIDDYFYPYKEKGTDGKIIAFPDDDTWEVYQKAGGKLNRDDWRRDAVNTFVQRMYTETKKAKPWVKVGISPFGVWRPGYPTGIAGLDQFADLYADAKLWLNEGWVDYFTPQLYWPIAQEKQSFPKLLNWWAGENTKNRHLWPGLYTSRVTGLEKGWPSKEVADQIAITRKQKNTDGTIHFSMKALVRNSGGVADELKKTYSEPALVPETPWLAQGKPPVKPEVTRDTIDGKPVLRVKAGAGTRFVVVRTLTGDAWTTSVHGLAADGTAILPIAEKTRVMVSILDRTERASEVMEVK</sequence>
<evidence type="ECO:0000313" key="4">
    <source>
        <dbReference type="EMBL" id="MBP3954020.1"/>
    </source>
</evidence>
<dbReference type="PANTHER" id="PTHR43405">
    <property type="entry name" value="GLYCOSYL HYDROLASE DIGH"/>
    <property type="match status" value="1"/>
</dbReference>
<dbReference type="EMBL" id="JAGKQQ010000001">
    <property type="protein sequence ID" value="MBP3954020.1"/>
    <property type="molecule type" value="Genomic_DNA"/>
</dbReference>
<gene>
    <name evidence="4" type="ORF">J8F10_01740</name>
</gene>
<protein>
    <submittedName>
        <fullName evidence="4">Family 10 glycosylhydrolase</fullName>
    </submittedName>
</protein>
<dbReference type="InterPro" id="IPR003790">
    <property type="entry name" value="GHL10"/>
</dbReference>
<dbReference type="InterPro" id="IPR017853">
    <property type="entry name" value="GH"/>
</dbReference>
<evidence type="ECO:0000256" key="2">
    <source>
        <dbReference type="SAM" id="SignalP"/>
    </source>
</evidence>
<evidence type="ECO:0000256" key="1">
    <source>
        <dbReference type="ARBA" id="ARBA00022729"/>
    </source>
</evidence>
<name>A0ABS5BL31_9BACT</name>
<comment type="caution">
    <text evidence="4">The sequence shown here is derived from an EMBL/GenBank/DDBJ whole genome shotgun (WGS) entry which is preliminary data.</text>
</comment>
<proteinExistence type="predicted"/>
<dbReference type="Pfam" id="PF02638">
    <property type="entry name" value="GHL10"/>
    <property type="match status" value="1"/>
</dbReference>
<dbReference type="RefSeq" id="WP_210652092.1">
    <property type="nucleotide sequence ID" value="NZ_JAGKQQ010000001.1"/>
</dbReference>
<feature type="signal peptide" evidence="2">
    <location>
        <begin position="1"/>
        <end position="20"/>
    </location>
</feature>